<dbReference type="EC" id="2.7.8.-" evidence="1"/>
<dbReference type="STRING" id="1397666.RS24_00359"/>
<dbReference type="AlphaFoldDB" id="U2WV50"/>
<evidence type="ECO:0000313" key="1">
    <source>
        <dbReference type="EMBL" id="ERL47420.1"/>
    </source>
</evidence>
<gene>
    <name evidence="1" type="ORF">RS24_00359</name>
</gene>
<keyword evidence="2" id="KW-1185">Reference proteome</keyword>
<evidence type="ECO:0000313" key="2">
    <source>
        <dbReference type="Proteomes" id="UP000016762"/>
    </source>
</evidence>
<reference evidence="1 2" key="1">
    <citation type="journal article" date="2014" name="FEMS Microbiol. Ecol.">
        <title>Genomic differentiation among two strains of the PS1 clade isolated from geographically separated marine habitats.</title>
        <authorList>
            <person name="Jimenez-Infante F."/>
            <person name="Ngugi D.K."/>
            <person name="Alam I."/>
            <person name="Rashid M."/>
            <person name="Baalawi W."/>
            <person name="Kamau A.A."/>
            <person name="Bajic V.B."/>
            <person name="Stingl U."/>
        </authorList>
    </citation>
    <scope>NUCLEOTIDE SEQUENCE [LARGE SCALE GENOMIC DNA]</scope>
    <source>
        <strain evidence="1 2">RS24</strain>
    </source>
</reference>
<sequence length="104" mass="11108">MKYTFVQDNVIAFVACLMTTVFMMADVRAEISQPPECNNSVISVTVDDDSSLSSGAIIQLDGVSMSGTHNLSNDNKTISVTHTATCDNIDFSALTITDGSTTHQ</sequence>
<proteinExistence type="predicted"/>
<organism evidence="1 2">
    <name type="scientific">Candidatus Micropelagius thuwalensis</name>
    <dbReference type="NCBI Taxonomy" id="1397666"/>
    <lineage>
        <taxon>Bacteria</taxon>
        <taxon>Pseudomonadati</taxon>
        <taxon>Pseudomonadota</taxon>
        <taxon>Alphaproteobacteria</taxon>
        <taxon>PS1 clade</taxon>
        <taxon>Candidatus Micropelagius</taxon>
    </lineage>
</organism>
<comment type="caution">
    <text evidence="1">The sequence shown here is derived from an EMBL/GenBank/DDBJ whole genome shotgun (WGS) entry which is preliminary data.</text>
</comment>
<dbReference type="Proteomes" id="UP000016762">
    <property type="component" value="Unassembled WGS sequence"/>
</dbReference>
<dbReference type="RefSeq" id="WP_021776438.1">
    <property type="nucleotide sequence ID" value="NZ_AWXE01000001.1"/>
</dbReference>
<dbReference type="GO" id="GO:0016740">
    <property type="term" value="F:transferase activity"/>
    <property type="evidence" value="ECO:0007669"/>
    <property type="project" value="UniProtKB-KW"/>
</dbReference>
<keyword evidence="1" id="KW-0808">Transferase</keyword>
<name>U2WV50_9PROT</name>
<protein>
    <submittedName>
        <fullName evidence="1">Cardiolipin synthase protein</fullName>
        <ecNumber evidence="1">2.7.8.-</ecNumber>
    </submittedName>
</protein>
<accession>U2WV50</accession>
<dbReference type="EMBL" id="AWXE01000001">
    <property type="protein sequence ID" value="ERL47420.1"/>
    <property type="molecule type" value="Genomic_DNA"/>
</dbReference>